<dbReference type="PANTHER" id="PTHR39639">
    <property type="entry name" value="CHROMOSOME 16, WHOLE GENOME SHOTGUN SEQUENCE"/>
    <property type="match status" value="1"/>
</dbReference>
<dbReference type="EMBL" id="PNCJ01000004">
    <property type="protein sequence ID" value="TMP39871.1"/>
    <property type="molecule type" value="Genomic_DNA"/>
</dbReference>
<dbReference type="OrthoDB" id="8094406at2"/>
<sequence>MSEENIEFIEDEQQKETDDDIGALDQNIFSSAVVSANDWTTETLISQINKGNIKLNPDFQRRDAWDKKRKSKFIESLILGLPIPQVVLAESKERRGSYIVLDGKQRLLSIRQFSAESNDNVYQQLKLTGLEIREDLKNKSLDSLRSDLTLFDDLTAFENQPIRTVVIKNWPNEDFLYHVFLRLNTGSVPLSPQELRQALHPGPFVTFLDKKSSESNALKEILKLKKPDFRMRDAELLLRYFSFKNFLVDYSGTLKKFLDDTCNSLNSEWEENKGIINSQLEEFELAHNTIKSIFNGNQYRKWSGRSYESRFNRAVFDIMILSFSVEEVRKLVIGKEAEIESAYKNICSNDRQFLASIESTTKSLTATQTRISTWFNILNETLQSDLPVPQLIDNRIV</sequence>
<name>A0A5S3X6W6_9GAMM</name>
<reference evidence="3" key="2">
    <citation type="submission" date="2019-06" db="EMBL/GenBank/DDBJ databases">
        <title>Co-occurence of chitin degradation, pigmentation and bioactivity in marine Pseudoalteromonas.</title>
        <authorList>
            <person name="Sonnenschein E.C."/>
            <person name="Bech P.K."/>
        </authorList>
    </citation>
    <scope>NUCLEOTIDE SEQUENCE [LARGE SCALE GENOMIC DNA]</scope>
    <source>
        <strain evidence="3">S2599</strain>
    </source>
</reference>
<organism evidence="2 3">
    <name type="scientific">Pseudoalteromonas rubra</name>
    <dbReference type="NCBI Taxonomy" id="43658"/>
    <lineage>
        <taxon>Bacteria</taxon>
        <taxon>Pseudomonadati</taxon>
        <taxon>Pseudomonadota</taxon>
        <taxon>Gammaproteobacteria</taxon>
        <taxon>Alteromonadales</taxon>
        <taxon>Pseudoalteromonadaceae</taxon>
        <taxon>Pseudoalteromonas</taxon>
    </lineage>
</organism>
<dbReference type="InterPro" id="IPR004919">
    <property type="entry name" value="GmrSD_N"/>
</dbReference>
<gene>
    <name evidence="2" type="ORF">CWB98_00975</name>
</gene>
<dbReference type="AlphaFoldDB" id="A0A5S3X6W6"/>
<feature type="domain" description="GmrSD restriction endonucleases N-terminal" evidence="1">
    <location>
        <begin position="43"/>
        <end position="200"/>
    </location>
</feature>
<proteinExistence type="predicted"/>
<comment type="caution">
    <text evidence="2">The sequence shown here is derived from an EMBL/GenBank/DDBJ whole genome shotgun (WGS) entry which is preliminary data.</text>
</comment>
<dbReference type="Pfam" id="PF03235">
    <property type="entry name" value="GmrSD_N"/>
    <property type="match status" value="1"/>
</dbReference>
<dbReference type="Proteomes" id="UP000306719">
    <property type="component" value="Unassembled WGS sequence"/>
</dbReference>
<evidence type="ECO:0000313" key="3">
    <source>
        <dbReference type="Proteomes" id="UP000306719"/>
    </source>
</evidence>
<evidence type="ECO:0000313" key="2">
    <source>
        <dbReference type="EMBL" id="TMP39871.1"/>
    </source>
</evidence>
<dbReference type="RefSeq" id="WP_138543114.1">
    <property type="nucleotide sequence ID" value="NZ_PNCJ01000004.1"/>
</dbReference>
<evidence type="ECO:0000259" key="1">
    <source>
        <dbReference type="Pfam" id="PF03235"/>
    </source>
</evidence>
<dbReference type="PANTHER" id="PTHR39639:SF1">
    <property type="entry name" value="DUF262 DOMAIN-CONTAINING PROTEIN"/>
    <property type="match status" value="1"/>
</dbReference>
<accession>A0A5S3X6W6</accession>
<reference evidence="2 3" key="1">
    <citation type="submission" date="2018-01" db="EMBL/GenBank/DDBJ databases">
        <authorList>
            <person name="Paulsen S."/>
            <person name="Gram L.K."/>
        </authorList>
    </citation>
    <scope>NUCLEOTIDE SEQUENCE [LARGE SCALE GENOMIC DNA]</scope>
    <source>
        <strain evidence="2 3">S2599</strain>
    </source>
</reference>
<protein>
    <recommendedName>
        <fullName evidence="1">GmrSD restriction endonucleases N-terminal domain-containing protein</fullName>
    </recommendedName>
</protein>